<name>A0A8H6U5D8_9PEZI</name>
<dbReference type="EMBL" id="WIGM01000090">
    <property type="protein sequence ID" value="KAF6841273.1"/>
    <property type="molecule type" value="Genomic_DNA"/>
</dbReference>
<sequence length="223" mass="24335">MSSSFESPSVLVRITSEFAMLFAGTVTKLPLVSKFLRHSASGNLQIARSRSWFDMIDARPLGHEQRAFPTRRGCTFCHAWEHEPRQAAGRYRRPYHATSKLLFARLDTMNDTLRMAGDALQAALLHCCGMQVWPIYRSSQSVSPSSNATLLITAVSVGEARQTTRRRLKAQKAVAGMHAGGSIKVTAAGAGDFDLHAANLVAPVTPPDTIMCSRSAYLLTKTG</sequence>
<dbReference type="AlphaFoldDB" id="A0A8H6U5D8"/>
<evidence type="ECO:0000313" key="1">
    <source>
        <dbReference type="EMBL" id="KAF6841273.1"/>
    </source>
</evidence>
<gene>
    <name evidence="1" type="ORF">CMUS01_03642</name>
</gene>
<proteinExistence type="predicted"/>
<accession>A0A8H6U5D8</accession>
<organism evidence="1 2">
    <name type="scientific">Colletotrichum musicola</name>
    <dbReference type="NCBI Taxonomy" id="2175873"/>
    <lineage>
        <taxon>Eukaryota</taxon>
        <taxon>Fungi</taxon>
        <taxon>Dikarya</taxon>
        <taxon>Ascomycota</taxon>
        <taxon>Pezizomycotina</taxon>
        <taxon>Sordariomycetes</taxon>
        <taxon>Hypocreomycetidae</taxon>
        <taxon>Glomerellales</taxon>
        <taxon>Glomerellaceae</taxon>
        <taxon>Colletotrichum</taxon>
        <taxon>Colletotrichum orchidearum species complex</taxon>
    </lineage>
</organism>
<comment type="caution">
    <text evidence="1">The sequence shown here is derived from an EMBL/GenBank/DDBJ whole genome shotgun (WGS) entry which is preliminary data.</text>
</comment>
<reference evidence="1" key="1">
    <citation type="journal article" date="2020" name="Phytopathology">
        <title>Genome Sequence Resources of Colletotrichum truncatum, C. plurivorum, C. musicola, and C. sojae: Four Species Pathogenic to Soybean (Glycine max).</title>
        <authorList>
            <person name="Rogerio F."/>
            <person name="Boufleur T.R."/>
            <person name="Ciampi-Guillardi M."/>
            <person name="Sukno S.A."/>
            <person name="Thon M.R."/>
            <person name="Massola Junior N.S."/>
            <person name="Baroncelli R."/>
        </authorList>
    </citation>
    <scope>NUCLEOTIDE SEQUENCE</scope>
    <source>
        <strain evidence="1">LFN0074</strain>
    </source>
</reference>
<evidence type="ECO:0000313" key="2">
    <source>
        <dbReference type="Proteomes" id="UP000639643"/>
    </source>
</evidence>
<dbReference type="Proteomes" id="UP000639643">
    <property type="component" value="Unassembled WGS sequence"/>
</dbReference>
<protein>
    <submittedName>
        <fullName evidence="1">Uncharacterized protein</fullName>
    </submittedName>
</protein>
<keyword evidence="2" id="KW-1185">Reference proteome</keyword>